<gene>
    <name evidence="2" type="ORF">LY89DRAFT_688148</name>
</gene>
<evidence type="ECO:0000313" key="3">
    <source>
        <dbReference type="Proteomes" id="UP000070700"/>
    </source>
</evidence>
<name>A0A194WWZ8_MOLSC</name>
<dbReference type="RefSeq" id="XP_018066815.1">
    <property type="nucleotide sequence ID" value="XM_018215648.1"/>
</dbReference>
<proteinExistence type="predicted"/>
<dbReference type="AlphaFoldDB" id="A0A194WWZ8"/>
<dbReference type="Proteomes" id="UP000070700">
    <property type="component" value="Unassembled WGS sequence"/>
</dbReference>
<organism evidence="2 3">
    <name type="scientific">Mollisia scopiformis</name>
    <name type="common">Conifer needle endophyte fungus</name>
    <name type="synonym">Phialocephala scopiformis</name>
    <dbReference type="NCBI Taxonomy" id="149040"/>
    <lineage>
        <taxon>Eukaryota</taxon>
        <taxon>Fungi</taxon>
        <taxon>Dikarya</taxon>
        <taxon>Ascomycota</taxon>
        <taxon>Pezizomycotina</taxon>
        <taxon>Leotiomycetes</taxon>
        <taxon>Helotiales</taxon>
        <taxon>Mollisiaceae</taxon>
        <taxon>Mollisia</taxon>
    </lineage>
</organism>
<dbReference type="KEGG" id="psco:LY89DRAFT_688148"/>
<dbReference type="EMBL" id="KQ947424">
    <property type="protein sequence ID" value="KUJ12460.1"/>
    <property type="molecule type" value="Genomic_DNA"/>
</dbReference>
<sequence length="159" mass="18257">MASQQFFLKTAPFPGEEPSKYTNLYLRHFGSGMDSIVLTPGQPKYIKGHMEGKRIAFTSASHEGRKWGLELRKDGEQHAGWEKVEIVEREGSDGLLFTTGEEGEVLEYEEEELAGEKVWKGWMVCDWAHGYPQLFWVTHKLSGELPPFCHRVQIVREML</sequence>
<dbReference type="InterPro" id="IPR057229">
    <property type="entry name" value="DUF7907"/>
</dbReference>
<dbReference type="Pfam" id="PF25484">
    <property type="entry name" value="DUF7907"/>
    <property type="match status" value="1"/>
</dbReference>
<reference evidence="2 3" key="1">
    <citation type="submission" date="2015-10" db="EMBL/GenBank/DDBJ databases">
        <title>Full genome of DAOMC 229536 Phialocephala scopiformis, a fungal endophyte of spruce producing the potent anti-insectan compound rugulosin.</title>
        <authorList>
            <consortium name="DOE Joint Genome Institute"/>
            <person name="Walker A.K."/>
            <person name="Frasz S.L."/>
            <person name="Seifert K.A."/>
            <person name="Miller J.D."/>
            <person name="Mondo S.J."/>
            <person name="Labutti K."/>
            <person name="Lipzen A."/>
            <person name="Dockter R."/>
            <person name="Kennedy M."/>
            <person name="Grigoriev I.V."/>
            <person name="Spatafora J.W."/>
        </authorList>
    </citation>
    <scope>NUCLEOTIDE SEQUENCE [LARGE SCALE GENOMIC DNA]</scope>
    <source>
        <strain evidence="2 3">CBS 120377</strain>
    </source>
</reference>
<feature type="domain" description="DUF7907" evidence="1">
    <location>
        <begin position="3"/>
        <end position="157"/>
    </location>
</feature>
<protein>
    <recommendedName>
        <fullName evidence="1">DUF7907 domain-containing protein</fullName>
    </recommendedName>
</protein>
<dbReference type="InParanoid" id="A0A194WWZ8"/>
<dbReference type="GeneID" id="28825374"/>
<accession>A0A194WWZ8</accession>
<dbReference type="OrthoDB" id="3518533at2759"/>
<keyword evidence="3" id="KW-1185">Reference proteome</keyword>
<evidence type="ECO:0000313" key="2">
    <source>
        <dbReference type="EMBL" id="KUJ12460.1"/>
    </source>
</evidence>
<evidence type="ECO:0000259" key="1">
    <source>
        <dbReference type="Pfam" id="PF25484"/>
    </source>
</evidence>